<dbReference type="OrthoDB" id="8769224at2759"/>
<keyword evidence="3" id="KW-1185">Reference proteome</keyword>
<dbReference type="Proteomes" id="UP001148018">
    <property type="component" value="Unassembled WGS sequence"/>
</dbReference>
<evidence type="ECO:0000313" key="3">
    <source>
        <dbReference type="Proteomes" id="UP001148018"/>
    </source>
</evidence>
<dbReference type="EMBL" id="JANIIK010000046">
    <property type="protein sequence ID" value="KAJ3602112.1"/>
    <property type="molecule type" value="Genomic_DNA"/>
</dbReference>
<feature type="compositionally biased region" description="Basic and acidic residues" evidence="1">
    <location>
        <begin position="88"/>
        <end position="99"/>
    </location>
</feature>
<accession>A0A9Q0IIW6</accession>
<evidence type="ECO:0000256" key="1">
    <source>
        <dbReference type="SAM" id="MobiDB-lite"/>
    </source>
</evidence>
<dbReference type="AlphaFoldDB" id="A0A9Q0IIW6"/>
<feature type="compositionally biased region" description="Polar residues" evidence="1">
    <location>
        <begin position="1"/>
        <end position="30"/>
    </location>
</feature>
<comment type="caution">
    <text evidence="2">The sequence shown here is derived from an EMBL/GenBank/DDBJ whole genome shotgun (WGS) entry which is preliminary data.</text>
</comment>
<feature type="compositionally biased region" description="Low complexity" evidence="1">
    <location>
        <begin position="72"/>
        <end position="85"/>
    </location>
</feature>
<reference evidence="2" key="1">
    <citation type="submission" date="2022-07" db="EMBL/GenBank/DDBJ databases">
        <title>Chromosome-level genome of Muraenolepis orangiensis.</title>
        <authorList>
            <person name="Kim J."/>
        </authorList>
    </citation>
    <scope>NUCLEOTIDE SEQUENCE</scope>
    <source>
        <strain evidence="2">KU_S4_2022</strain>
        <tissue evidence="2">Muscle</tissue>
    </source>
</reference>
<name>A0A9Q0IIW6_9TELE</name>
<feature type="region of interest" description="Disordered" evidence="1">
    <location>
        <begin position="1"/>
        <end position="36"/>
    </location>
</feature>
<sequence>MESVQVQSSQWSTALTNDQLTNQDASTHTSVGHHPAAGATTFSELLVDEMGKLGLNVTQQTKTNTKQEEQSPRPSSSVLRSLASSGADSHEAPQRKEGRAMQSDGMASQAKWAYIPSWDNSLSSGSGIFMSETELQSQMCEFCHAIFPGQTATRGEFLRHLYTHIN</sequence>
<evidence type="ECO:0000313" key="2">
    <source>
        <dbReference type="EMBL" id="KAJ3602112.1"/>
    </source>
</evidence>
<protein>
    <submittedName>
        <fullName evidence="2">Uncharacterized protein</fullName>
    </submittedName>
</protein>
<feature type="region of interest" description="Disordered" evidence="1">
    <location>
        <begin position="56"/>
        <end position="104"/>
    </location>
</feature>
<proteinExistence type="predicted"/>
<organism evidence="2 3">
    <name type="scientific">Muraenolepis orangiensis</name>
    <name type="common">Patagonian moray cod</name>
    <dbReference type="NCBI Taxonomy" id="630683"/>
    <lineage>
        <taxon>Eukaryota</taxon>
        <taxon>Metazoa</taxon>
        <taxon>Chordata</taxon>
        <taxon>Craniata</taxon>
        <taxon>Vertebrata</taxon>
        <taxon>Euteleostomi</taxon>
        <taxon>Actinopterygii</taxon>
        <taxon>Neopterygii</taxon>
        <taxon>Teleostei</taxon>
        <taxon>Neoteleostei</taxon>
        <taxon>Acanthomorphata</taxon>
        <taxon>Zeiogadaria</taxon>
        <taxon>Gadariae</taxon>
        <taxon>Gadiformes</taxon>
        <taxon>Muraenolepidoidei</taxon>
        <taxon>Muraenolepididae</taxon>
        <taxon>Muraenolepis</taxon>
    </lineage>
</organism>
<gene>
    <name evidence="2" type="ORF">NHX12_029871</name>
</gene>